<dbReference type="EMBL" id="LGEQ01000046">
    <property type="protein sequence ID" value="KUJ92850.1"/>
    <property type="molecule type" value="Genomic_DNA"/>
</dbReference>
<name>A0A117KLK4_ARCFL</name>
<evidence type="ECO:0000256" key="1">
    <source>
        <dbReference type="SAM" id="Coils"/>
    </source>
</evidence>
<sequence length="145" mass="16551">MIDGDIINSMREVIPKELSIIGRWELIIADEDKKLLRGFSILRIREIPIPPNSIIIPVNVLRHSSVEIVDLLISDRGGEINTAVVFSESGKVVRKGEILGVVKISDTAPKEEHKILEVFRDLKRKLDEMENEFEESFLKPQWPVI</sequence>
<feature type="coiled-coil region" evidence="1">
    <location>
        <begin position="112"/>
        <end position="139"/>
    </location>
</feature>
<reference evidence="3" key="1">
    <citation type="journal article" date="2015" name="MBio">
        <title>Genome-resolved metagenomic analysis reveals roles for candidate phyla and other microbial community members in biogeochemical transformations in oil reservoirs.</title>
        <authorList>
            <person name="Hu P."/>
            <person name="Tom L."/>
            <person name="Singh A."/>
            <person name="Thomas B.C."/>
            <person name="Baker B.J."/>
            <person name="Piceno Y.M."/>
            <person name="Andersen G.L."/>
            <person name="Banfield J.F."/>
        </authorList>
    </citation>
    <scope>NUCLEOTIDE SEQUENCE [LARGE SCALE GENOMIC DNA]</scope>
    <source>
        <strain evidence="4">49_2300</strain>
        <strain evidence="3">49_95</strain>
    </source>
</reference>
<evidence type="ECO:0000313" key="5">
    <source>
        <dbReference type="Proteomes" id="UP000054015"/>
    </source>
</evidence>
<organism evidence="3 6">
    <name type="scientific">Archaeoglobus fulgidus</name>
    <dbReference type="NCBI Taxonomy" id="2234"/>
    <lineage>
        <taxon>Archaea</taxon>
        <taxon>Methanobacteriati</taxon>
        <taxon>Methanobacteriota</taxon>
        <taxon>Archaeoglobi</taxon>
        <taxon>Archaeoglobales</taxon>
        <taxon>Archaeoglobaceae</taxon>
        <taxon>Archaeoglobus</taxon>
    </lineage>
</organism>
<evidence type="ECO:0000313" key="4">
    <source>
        <dbReference type="EMBL" id="KUK06306.1"/>
    </source>
</evidence>
<feature type="domain" description="DUF22" evidence="2">
    <location>
        <begin position="19"/>
        <end position="80"/>
    </location>
</feature>
<protein>
    <recommendedName>
        <fullName evidence="2">DUF22 domain-containing protein</fullName>
    </recommendedName>
</protein>
<proteinExistence type="predicted"/>
<keyword evidence="1" id="KW-0175">Coiled coil</keyword>
<dbReference type="AlphaFoldDB" id="A0A117KLK4"/>
<dbReference type="Proteomes" id="UP000054307">
    <property type="component" value="Unassembled WGS sequence"/>
</dbReference>
<reference evidence="5 6" key="2">
    <citation type="journal article" date="2015" name="MBio">
        <title>Genome-Resolved Metagenomic Analysis Reveals Roles for Candidate Phyla and Other Microbial Community Members in Biogeochemical Transformations in Oil Reservoirs.</title>
        <authorList>
            <person name="Hu P."/>
            <person name="Tom L."/>
            <person name="Singh A."/>
            <person name="Thomas B.C."/>
            <person name="Baker B.J."/>
            <person name="Piceno Y.M."/>
            <person name="Andersen G.L."/>
            <person name="Banfield J.F."/>
        </authorList>
    </citation>
    <scope>NUCLEOTIDE SEQUENCE [LARGE SCALE GENOMIC DNA]</scope>
</reference>
<evidence type="ECO:0000313" key="6">
    <source>
        <dbReference type="Proteomes" id="UP000054307"/>
    </source>
</evidence>
<comment type="caution">
    <text evidence="3">The sequence shown here is derived from an EMBL/GenBank/DDBJ whole genome shotgun (WGS) entry which is preliminary data.</text>
</comment>
<accession>A0A117KLK4</accession>
<gene>
    <name evidence="3" type="ORF">XD40_1967</name>
    <name evidence="4" type="ORF">XD48_1471</name>
</gene>
<dbReference type="InterPro" id="IPR002572">
    <property type="entry name" value="DUF22"/>
</dbReference>
<evidence type="ECO:0000259" key="2">
    <source>
        <dbReference type="Pfam" id="PF01629"/>
    </source>
</evidence>
<dbReference type="Pfam" id="PF01629">
    <property type="entry name" value="DUF22"/>
    <property type="match status" value="1"/>
</dbReference>
<evidence type="ECO:0000313" key="3">
    <source>
        <dbReference type="EMBL" id="KUJ92850.1"/>
    </source>
</evidence>
<dbReference type="Proteomes" id="UP000054015">
    <property type="component" value="Unassembled WGS sequence"/>
</dbReference>
<dbReference type="PATRIC" id="fig|2234.6.peg.678"/>
<dbReference type="EMBL" id="LGEX01000042">
    <property type="protein sequence ID" value="KUK06306.1"/>
    <property type="molecule type" value="Genomic_DNA"/>
</dbReference>